<proteinExistence type="predicted"/>
<evidence type="ECO:0000313" key="1">
    <source>
        <dbReference type="EMBL" id="KAK5707906.1"/>
    </source>
</evidence>
<dbReference type="Proteomes" id="UP001310594">
    <property type="component" value="Unassembled WGS sequence"/>
</dbReference>
<evidence type="ECO:0000313" key="2">
    <source>
        <dbReference type="Proteomes" id="UP001310594"/>
    </source>
</evidence>
<protein>
    <submittedName>
        <fullName evidence="1">Uncharacterized protein</fullName>
    </submittedName>
</protein>
<dbReference type="EMBL" id="JAVRQU010000001">
    <property type="protein sequence ID" value="KAK5707906.1"/>
    <property type="molecule type" value="Genomic_DNA"/>
</dbReference>
<accession>A0AAN7WDH1</accession>
<gene>
    <name evidence="1" type="ORF">LTR97_000445</name>
</gene>
<dbReference type="AlphaFoldDB" id="A0AAN7WDH1"/>
<comment type="caution">
    <text evidence="1">The sequence shown here is derived from an EMBL/GenBank/DDBJ whole genome shotgun (WGS) entry which is preliminary data.</text>
</comment>
<name>A0AAN7WDH1_9PEZI</name>
<sequence>MERIYSNERRSDYSLALGTVDLTTLKDAGAEGLSILNRPIFPKTLAQAKENKEQSAPINSKPMSSHFIATSPTPSLPKDVFAQLAYLGYDLRIDLSSR</sequence>
<organism evidence="1 2">
    <name type="scientific">Elasticomyces elasticus</name>
    <dbReference type="NCBI Taxonomy" id="574655"/>
    <lineage>
        <taxon>Eukaryota</taxon>
        <taxon>Fungi</taxon>
        <taxon>Dikarya</taxon>
        <taxon>Ascomycota</taxon>
        <taxon>Pezizomycotina</taxon>
        <taxon>Dothideomycetes</taxon>
        <taxon>Dothideomycetidae</taxon>
        <taxon>Mycosphaerellales</taxon>
        <taxon>Teratosphaeriaceae</taxon>
        <taxon>Elasticomyces</taxon>
    </lineage>
</organism>
<reference evidence="1" key="1">
    <citation type="submission" date="2023-08" db="EMBL/GenBank/DDBJ databases">
        <title>Black Yeasts Isolated from many extreme environments.</title>
        <authorList>
            <person name="Coleine C."/>
            <person name="Stajich J.E."/>
            <person name="Selbmann L."/>
        </authorList>
    </citation>
    <scope>NUCLEOTIDE SEQUENCE</scope>
    <source>
        <strain evidence="1">CCFEE 5810</strain>
    </source>
</reference>